<dbReference type="InterPro" id="IPR029063">
    <property type="entry name" value="SAM-dependent_MTases_sf"/>
</dbReference>
<evidence type="ECO:0000256" key="2">
    <source>
        <dbReference type="ARBA" id="ARBA00012185"/>
    </source>
</evidence>
<keyword evidence="6" id="KW-0680">Restriction system</keyword>
<comment type="catalytic activity">
    <reaction evidence="7">
        <text>a 2'-deoxycytidine in DNA + S-adenosyl-L-methionine = an N(4)-methyl-2'-deoxycytidine in DNA + S-adenosyl-L-homocysteine + H(+)</text>
        <dbReference type="Rhea" id="RHEA:16857"/>
        <dbReference type="Rhea" id="RHEA-COMP:11369"/>
        <dbReference type="Rhea" id="RHEA-COMP:13674"/>
        <dbReference type="ChEBI" id="CHEBI:15378"/>
        <dbReference type="ChEBI" id="CHEBI:57856"/>
        <dbReference type="ChEBI" id="CHEBI:59789"/>
        <dbReference type="ChEBI" id="CHEBI:85452"/>
        <dbReference type="ChEBI" id="CHEBI:137933"/>
        <dbReference type="EC" id="2.1.1.113"/>
    </reaction>
</comment>
<keyword evidence="5" id="KW-0949">S-adenosyl-L-methionine</keyword>
<dbReference type="EC" id="2.1.1.113" evidence="2"/>
<keyword evidence="9" id="KW-1185">Reference proteome</keyword>
<keyword evidence="4" id="KW-0808">Transferase</keyword>
<evidence type="ECO:0000256" key="4">
    <source>
        <dbReference type="ARBA" id="ARBA00022679"/>
    </source>
</evidence>
<comment type="similarity">
    <text evidence="1">Belongs to the N(4)/N(6)-methyltransferase family. N(4) subfamily.</text>
</comment>
<dbReference type="Gene3D" id="3.40.50.150">
    <property type="entry name" value="Vaccinia Virus protein VP39"/>
    <property type="match status" value="1"/>
</dbReference>
<evidence type="ECO:0000256" key="1">
    <source>
        <dbReference type="ARBA" id="ARBA00010203"/>
    </source>
</evidence>
<dbReference type="PROSITE" id="PS00093">
    <property type="entry name" value="N4_MTASE"/>
    <property type="match status" value="1"/>
</dbReference>
<evidence type="ECO:0000256" key="6">
    <source>
        <dbReference type="ARBA" id="ARBA00022747"/>
    </source>
</evidence>
<proteinExistence type="inferred from homology"/>
<protein>
    <recommendedName>
        <fullName evidence="2">site-specific DNA-methyltransferase (cytosine-N(4)-specific)</fullName>
        <ecNumber evidence="2">2.1.1.113</ecNumber>
    </recommendedName>
</protein>
<dbReference type="EMBL" id="JAYJLD010000011">
    <property type="protein sequence ID" value="MEB3101913.1"/>
    <property type="molecule type" value="Genomic_DNA"/>
</dbReference>
<dbReference type="RefSeq" id="WP_371754035.1">
    <property type="nucleotide sequence ID" value="NZ_JAYJLD010000011.1"/>
</dbReference>
<dbReference type="InterPro" id="IPR017985">
    <property type="entry name" value="MeTrfase_CN4_CS"/>
</dbReference>
<accession>A0ABU5ZI72</accession>
<evidence type="ECO:0000313" key="9">
    <source>
        <dbReference type="Proteomes" id="UP001310386"/>
    </source>
</evidence>
<dbReference type="Proteomes" id="UP001310386">
    <property type="component" value="Unassembled WGS sequence"/>
</dbReference>
<evidence type="ECO:0000256" key="5">
    <source>
        <dbReference type="ARBA" id="ARBA00022691"/>
    </source>
</evidence>
<evidence type="ECO:0000256" key="3">
    <source>
        <dbReference type="ARBA" id="ARBA00022603"/>
    </source>
</evidence>
<evidence type="ECO:0000256" key="7">
    <source>
        <dbReference type="ARBA" id="ARBA00049120"/>
    </source>
</evidence>
<sequence>MTEQMVYNSIHVSQSTFRGGLISPVHRWFRLTPSFGPELVDIMLEEMETAAHHRVMDPFSGAGTTLLQSKFREIESVGFEINPFLYFVCRTSTRLDLNPDRLRASLAAVEYAFAENVNKTSCLGVEELGIPLPKIHNVYRWWRQDVLKELLLLRNVIQTSPKQQTHRDFFLLSLAGVLVPDLTNVSLGRLQLHFIDKSTHDLNVWRSFAGHAKQMIDDLERISDTVIRTPAAVFHTDSTTLEGVGPLPHPVDRVITSPPYPNRYSYVWNTRPFLYFFEMFQESREAAALDLKTIGGTWGTATSVLSKGRIEPWHPIIDKWISPVSDEIRRKDPLMANYVMKYFNLLAQQIVSQDRLLSSSARCAYVVGCSRIKGVYVETDRLLAEIFEGLGLGYSVRKIERFRRRHSGSELHESIVYAYKA</sequence>
<keyword evidence="3" id="KW-0489">Methyltransferase</keyword>
<dbReference type="SUPFAM" id="SSF53335">
    <property type="entry name" value="S-adenosyl-L-methionine-dependent methyltransferases"/>
    <property type="match status" value="1"/>
</dbReference>
<reference evidence="8" key="1">
    <citation type="submission" date="2023-12" db="EMBL/GenBank/DDBJ databases">
        <title>Fervidustalea candida gen. nov., sp. nov., a novel member of the family Paenibacillaceae isolated from a geothermal area.</title>
        <authorList>
            <person name="Li W.-J."/>
            <person name="Jiao J.-Y."/>
            <person name="Chen Y."/>
        </authorList>
    </citation>
    <scope>NUCLEOTIDE SEQUENCE</scope>
    <source>
        <strain evidence="8">SYSU GA230002</strain>
    </source>
</reference>
<name>A0ABU5ZI72_9BACL</name>
<gene>
    <name evidence="8" type="ORF">VF724_09575</name>
</gene>
<evidence type="ECO:0000313" key="8">
    <source>
        <dbReference type="EMBL" id="MEB3101913.1"/>
    </source>
</evidence>
<organism evidence="8 9">
    <name type="scientific">Ferviditalea candida</name>
    <dbReference type="NCBI Taxonomy" id="3108399"/>
    <lineage>
        <taxon>Bacteria</taxon>
        <taxon>Bacillati</taxon>
        <taxon>Bacillota</taxon>
        <taxon>Bacilli</taxon>
        <taxon>Bacillales</taxon>
        <taxon>Paenibacillaceae</taxon>
        <taxon>Ferviditalea</taxon>
    </lineage>
</organism>
<comment type="caution">
    <text evidence="8">The sequence shown here is derived from an EMBL/GenBank/DDBJ whole genome shotgun (WGS) entry which is preliminary data.</text>
</comment>